<gene>
    <name evidence="1" type="ORF">RISK_006079</name>
</gene>
<evidence type="ECO:0000313" key="2">
    <source>
        <dbReference type="Proteomes" id="UP000036367"/>
    </source>
</evidence>
<evidence type="ECO:0000313" key="1">
    <source>
        <dbReference type="EMBL" id="KLU01895.1"/>
    </source>
</evidence>
<comment type="caution">
    <text evidence="1">The sequence shown here is derived from an EMBL/GenBank/DDBJ whole genome shotgun (WGS) entry which is preliminary data.</text>
</comment>
<protein>
    <submittedName>
        <fullName evidence="1">Uncharacterized protein</fullName>
    </submittedName>
</protein>
<name>A0A0J1B516_RHOIS</name>
<organism evidence="1 2">
    <name type="scientific">Rhodopirellula islandica</name>
    <dbReference type="NCBI Taxonomy" id="595434"/>
    <lineage>
        <taxon>Bacteria</taxon>
        <taxon>Pseudomonadati</taxon>
        <taxon>Planctomycetota</taxon>
        <taxon>Planctomycetia</taxon>
        <taxon>Pirellulales</taxon>
        <taxon>Pirellulaceae</taxon>
        <taxon>Rhodopirellula</taxon>
    </lineage>
</organism>
<dbReference type="AlphaFoldDB" id="A0A0J1B516"/>
<reference evidence="1" key="1">
    <citation type="submission" date="2015-05" db="EMBL/GenBank/DDBJ databases">
        <title>Permanent draft genome of Rhodopirellula islandicus K833.</title>
        <authorList>
            <person name="Kizina J."/>
            <person name="Richter M."/>
            <person name="Glockner F.O."/>
            <person name="Harder J."/>
        </authorList>
    </citation>
    <scope>NUCLEOTIDE SEQUENCE [LARGE SCALE GENOMIC DNA]</scope>
    <source>
        <strain evidence="1">K833</strain>
    </source>
</reference>
<dbReference type="PATRIC" id="fig|595434.4.peg.5777"/>
<accession>A0A0J1B516</accession>
<proteinExistence type="predicted"/>
<sequence length="37" mass="3993">MLIEGALFPLGHIQGGISGSSLMVTNKDFLFFSIFGF</sequence>
<dbReference type="Proteomes" id="UP000036367">
    <property type="component" value="Unassembled WGS sequence"/>
</dbReference>
<dbReference type="EMBL" id="LECT01000048">
    <property type="protein sequence ID" value="KLU01895.1"/>
    <property type="molecule type" value="Genomic_DNA"/>
</dbReference>
<dbReference type="STRING" id="595434.RISK_006079"/>
<keyword evidence="2" id="KW-1185">Reference proteome</keyword>